<dbReference type="AlphaFoldDB" id="C5FCR4"/>
<dbReference type="eggNOG" id="ENOG502ST8Z">
    <property type="taxonomic scope" value="Eukaryota"/>
</dbReference>
<reference evidence="2" key="1">
    <citation type="journal article" date="2012" name="MBio">
        <title>Comparative genome analysis of Trichophyton rubrum and related dermatophytes reveals candidate genes involved in infection.</title>
        <authorList>
            <person name="Martinez D.A."/>
            <person name="Oliver B.G."/>
            <person name="Graeser Y."/>
            <person name="Goldberg J.M."/>
            <person name="Li W."/>
            <person name="Martinez-Rossi N.M."/>
            <person name="Monod M."/>
            <person name="Shelest E."/>
            <person name="Barton R.C."/>
            <person name="Birch E."/>
            <person name="Brakhage A.A."/>
            <person name="Chen Z."/>
            <person name="Gurr S.J."/>
            <person name="Heiman D."/>
            <person name="Heitman J."/>
            <person name="Kosti I."/>
            <person name="Rossi A."/>
            <person name="Saif S."/>
            <person name="Samalova M."/>
            <person name="Saunders C.W."/>
            <person name="Shea T."/>
            <person name="Summerbell R.C."/>
            <person name="Xu J."/>
            <person name="Young S."/>
            <person name="Zeng Q."/>
            <person name="Birren B.W."/>
            <person name="Cuomo C.A."/>
            <person name="White T.C."/>
        </authorList>
    </citation>
    <scope>NUCLEOTIDE SEQUENCE [LARGE SCALE GENOMIC DNA]</scope>
    <source>
        <strain evidence="2">ATCC MYA-4605 / CBS 113480</strain>
    </source>
</reference>
<keyword evidence="2" id="KW-1185">Reference proteome</keyword>
<dbReference type="GeneID" id="9225604"/>
<evidence type="ECO:0000313" key="2">
    <source>
        <dbReference type="Proteomes" id="UP000002035"/>
    </source>
</evidence>
<proteinExistence type="predicted"/>
<dbReference type="OrthoDB" id="2935237at2759"/>
<dbReference type="EMBL" id="DS995701">
    <property type="protein sequence ID" value="EEQ27598.1"/>
    <property type="molecule type" value="Genomic_DNA"/>
</dbReference>
<dbReference type="VEuPathDB" id="FungiDB:MCYG_00486"/>
<organism evidence="1 2">
    <name type="scientific">Arthroderma otae (strain ATCC MYA-4605 / CBS 113480)</name>
    <name type="common">Microsporum canis</name>
    <dbReference type="NCBI Taxonomy" id="554155"/>
    <lineage>
        <taxon>Eukaryota</taxon>
        <taxon>Fungi</taxon>
        <taxon>Dikarya</taxon>
        <taxon>Ascomycota</taxon>
        <taxon>Pezizomycotina</taxon>
        <taxon>Eurotiomycetes</taxon>
        <taxon>Eurotiomycetidae</taxon>
        <taxon>Onygenales</taxon>
        <taxon>Arthrodermataceae</taxon>
        <taxon>Microsporum</taxon>
    </lineage>
</organism>
<name>C5FCR4_ARTOC</name>
<gene>
    <name evidence="1" type="ORF">MCYG_00486</name>
</gene>
<accession>C5FCR4</accession>
<dbReference type="RefSeq" id="XP_002850382.1">
    <property type="nucleotide sequence ID" value="XM_002850336.1"/>
</dbReference>
<evidence type="ECO:0000313" key="1">
    <source>
        <dbReference type="EMBL" id="EEQ27598.1"/>
    </source>
</evidence>
<protein>
    <submittedName>
        <fullName evidence="1">Uncharacterized protein</fullName>
    </submittedName>
</protein>
<dbReference type="HOGENOM" id="CLU_1447328_0_0_1"/>
<dbReference type="Proteomes" id="UP000002035">
    <property type="component" value="Unassembled WGS sequence"/>
</dbReference>
<sequence length="187" mass="21807">MIFYGSAMNVFIAAETDWSVTNPDILDQTVHQGDTSGTSLLAEFNLNLTLTKRALPDNAEYTINEARLEESAFRPKSYNVRLERGSFISPHDMIDGRVYPLTKRYEFRLACDKTLYPPTEDWKPYWLPMRNNEIEGWKDFYSGTMELGDEFEIWDHKSFLAFYPSLVVYNDIKPFVVFSPNFRNITV</sequence>